<gene>
    <name evidence="1" type="ORF">DFH94DRAFT_690645</name>
</gene>
<accession>A0A9P5MZ59</accession>
<proteinExistence type="predicted"/>
<reference evidence="1" key="2">
    <citation type="journal article" date="2020" name="Nat. Commun.">
        <title>Large-scale genome sequencing of mycorrhizal fungi provides insights into the early evolution of symbiotic traits.</title>
        <authorList>
            <person name="Miyauchi S."/>
            <person name="Kiss E."/>
            <person name="Kuo A."/>
            <person name="Drula E."/>
            <person name="Kohler A."/>
            <person name="Sanchez-Garcia M."/>
            <person name="Morin E."/>
            <person name="Andreopoulos B."/>
            <person name="Barry K.W."/>
            <person name="Bonito G."/>
            <person name="Buee M."/>
            <person name="Carver A."/>
            <person name="Chen C."/>
            <person name="Cichocki N."/>
            <person name="Clum A."/>
            <person name="Culley D."/>
            <person name="Crous P.W."/>
            <person name="Fauchery L."/>
            <person name="Girlanda M."/>
            <person name="Hayes R.D."/>
            <person name="Keri Z."/>
            <person name="LaButti K."/>
            <person name="Lipzen A."/>
            <person name="Lombard V."/>
            <person name="Magnuson J."/>
            <person name="Maillard F."/>
            <person name="Murat C."/>
            <person name="Nolan M."/>
            <person name="Ohm R.A."/>
            <person name="Pangilinan J."/>
            <person name="Pereira M.F."/>
            <person name="Perotto S."/>
            <person name="Peter M."/>
            <person name="Pfister S."/>
            <person name="Riley R."/>
            <person name="Sitrit Y."/>
            <person name="Stielow J.B."/>
            <person name="Szollosi G."/>
            <person name="Zifcakova L."/>
            <person name="Stursova M."/>
            <person name="Spatafora J.W."/>
            <person name="Tedersoo L."/>
            <person name="Vaario L.M."/>
            <person name="Yamada A."/>
            <person name="Yan M."/>
            <person name="Wang P."/>
            <person name="Xu J."/>
            <person name="Bruns T."/>
            <person name="Baldrian P."/>
            <person name="Vilgalys R."/>
            <person name="Dunand C."/>
            <person name="Henrissat B."/>
            <person name="Grigoriev I.V."/>
            <person name="Hibbett D."/>
            <person name="Nagy L.G."/>
            <person name="Martin F.M."/>
        </authorList>
    </citation>
    <scope>NUCLEOTIDE SEQUENCE</scope>
    <source>
        <strain evidence="1">Prilba</strain>
    </source>
</reference>
<reference evidence="1" key="1">
    <citation type="submission" date="2019-10" db="EMBL/GenBank/DDBJ databases">
        <authorList>
            <consortium name="DOE Joint Genome Institute"/>
            <person name="Kuo A."/>
            <person name="Miyauchi S."/>
            <person name="Kiss E."/>
            <person name="Drula E."/>
            <person name="Kohler A."/>
            <person name="Sanchez-Garcia M."/>
            <person name="Andreopoulos B."/>
            <person name="Barry K.W."/>
            <person name="Bonito G."/>
            <person name="Buee M."/>
            <person name="Carver A."/>
            <person name="Chen C."/>
            <person name="Cichocki N."/>
            <person name="Clum A."/>
            <person name="Culley D."/>
            <person name="Crous P.W."/>
            <person name="Fauchery L."/>
            <person name="Girlanda M."/>
            <person name="Hayes R."/>
            <person name="Keri Z."/>
            <person name="LaButti K."/>
            <person name="Lipzen A."/>
            <person name="Lombard V."/>
            <person name="Magnuson J."/>
            <person name="Maillard F."/>
            <person name="Morin E."/>
            <person name="Murat C."/>
            <person name="Nolan M."/>
            <person name="Ohm R."/>
            <person name="Pangilinan J."/>
            <person name="Pereira M."/>
            <person name="Perotto S."/>
            <person name="Peter M."/>
            <person name="Riley R."/>
            <person name="Sitrit Y."/>
            <person name="Stielow B."/>
            <person name="Szollosi G."/>
            <person name="Zifcakova L."/>
            <person name="Stursova M."/>
            <person name="Spatafora J.W."/>
            <person name="Tedersoo L."/>
            <person name="Vaario L.-M."/>
            <person name="Yamada A."/>
            <person name="Yan M."/>
            <person name="Wang P."/>
            <person name="Xu J."/>
            <person name="Bruns T."/>
            <person name="Baldrian P."/>
            <person name="Vilgalys R."/>
            <person name="Henrissat B."/>
            <person name="Grigoriev I.V."/>
            <person name="Hibbett D."/>
            <person name="Nagy L.G."/>
            <person name="Martin F.M."/>
        </authorList>
    </citation>
    <scope>NUCLEOTIDE SEQUENCE</scope>
    <source>
        <strain evidence="1">Prilba</strain>
    </source>
</reference>
<keyword evidence="2" id="KW-1185">Reference proteome</keyword>
<name>A0A9P5MZ59_9AGAM</name>
<dbReference type="Proteomes" id="UP000759537">
    <property type="component" value="Unassembled WGS sequence"/>
</dbReference>
<protein>
    <submittedName>
        <fullName evidence="1">Uncharacterized protein</fullName>
    </submittedName>
</protein>
<sequence>MPPPPTRYIDSLGYDNLVPHLAMGPAEQQGNQSQCQPDGYHALGISQYIPPAAGPPRLEQYVPAIPVLSDHPSSHVPLPHNIAGPSRGNPNTVHFGTPVAEDLKNLASDYLHNPGSHVNKLRVRRSRSGAVKVLILLEIDDTM</sequence>
<dbReference type="OrthoDB" id="3183668at2759"/>
<comment type="caution">
    <text evidence="1">The sequence shown here is derived from an EMBL/GenBank/DDBJ whole genome shotgun (WGS) entry which is preliminary data.</text>
</comment>
<evidence type="ECO:0000313" key="2">
    <source>
        <dbReference type="Proteomes" id="UP000759537"/>
    </source>
</evidence>
<dbReference type="AlphaFoldDB" id="A0A9P5MZ59"/>
<organism evidence="1 2">
    <name type="scientific">Russula ochroleuca</name>
    <dbReference type="NCBI Taxonomy" id="152965"/>
    <lineage>
        <taxon>Eukaryota</taxon>
        <taxon>Fungi</taxon>
        <taxon>Dikarya</taxon>
        <taxon>Basidiomycota</taxon>
        <taxon>Agaricomycotina</taxon>
        <taxon>Agaricomycetes</taxon>
        <taxon>Russulales</taxon>
        <taxon>Russulaceae</taxon>
        <taxon>Russula</taxon>
    </lineage>
</organism>
<dbReference type="EMBL" id="WHVB01000005">
    <property type="protein sequence ID" value="KAF8482429.1"/>
    <property type="molecule type" value="Genomic_DNA"/>
</dbReference>
<evidence type="ECO:0000313" key="1">
    <source>
        <dbReference type="EMBL" id="KAF8482429.1"/>
    </source>
</evidence>